<proteinExistence type="predicted"/>
<dbReference type="InterPro" id="IPR027417">
    <property type="entry name" value="P-loop_NTPase"/>
</dbReference>
<dbReference type="Gene3D" id="3.40.50.300">
    <property type="entry name" value="P-loop containing nucleotide triphosphate hydrolases"/>
    <property type="match status" value="1"/>
</dbReference>
<accession>A0A5N7BKB7</accession>
<dbReference type="OrthoDB" id="20872at2759"/>
<dbReference type="InterPro" id="IPR036770">
    <property type="entry name" value="Ankyrin_rpt-contain_sf"/>
</dbReference>
<sequence>MVDAIKEYEATCRNFMRVIDSEMLHTGMEEHKSQLHDGTCEWSTNHPLFNGWKDSKTSSLLWVSADPGCGKSVLAKYLVDHVVPTTKSRMTCYFFFKADSIEQRSAVNALCALLRQLFLQRPTLRELHQWVPEKFSADRSQLINSFSALWDIMIKVTSPENEEVICILDALDECAGSDRPQLTQARDKLYRGESRKGVIKFLITSRPYDDVEANKIEREINLVIQKRVEETGAKLQLDEDERFFLRKELLLIPNRTYLWVTLIFDVIENSLSYTNKKVRKIIQTVPRTVDEAYERILNQSPDKEKARSLLHIVVGATRPLTIKEMRIALAMDLRHQEYSELDLEPKTRFATTVRNLCGLFVAIIDSKIYLLHQTAKEFLVTIMVTVARRKHSLPSIESNRILLEICMSYLLLDIFEHDLEGDKQDERDELAFLHYSANNWATHFRNATVPEGITALVACSRNMQPKVSAPQIVAEQVLAKGEFLLSIHRTDTFPYLFLTPLAYASDNGHAGIVEKLLQSQKVDVGVRDWVENTPLLMAARGGHSAVVRLLLRAPAIDPDCRNKRGCSPQSFASESGYSEVVRLLTETKAVQMISSARGDGPVELHYHMLVKKGMILL</sequence>
<reference evidence="5 6" key="1">
    <citation type="submission" date="2019-04" db="EMBL/GenBank/DDBJ databases">
        <title>Friends and foes A comparative genomics studyof 23 Aspergillus species from section Flavi.</title>
        <authorList>
            <consortium name="DOE Joint Genome Institute"/>
            <person name="Kjaerbolling I."/>
            <person name="Vesth T."/>
            <person name="Frisvad J.C."/>
            <person name="Nybo J.L."/>
            <person name="Theobald S."/>
            <person name="Kildgaard S."/>
            <person name="Isbrandt T."/>
            <person name="Kuo A."/>
            <person name="Sato A."/>
            <person name="Lyhne E.K."/>
            <person name="Kogle M.E."/>
            <person name="Wiebenga A."/>
            <person name="Kun R.S."/>
            <person name="Lubbers R.J."/>
            <person name="Makela M.R."/>
            <person name="Barry K."/>
            <person name="Chovatia M."/>
            <person name="Clum A."/>
            <person name="Daum C."/>
            <person name="Haridas S."/>
            <person name="He G."/>
            <person name="LaButti K."/>
            <person name="Lipzen A."/>
            <person name="Mondo S."/>
            <person name="Riley R."/>
            <person name="Salamov A."/>
            <person name="Simmons B.A."/>
            <person name="Magnuson J.K."/>
            <person name="Henrissat B."/>
            <person name="Mortensen U.H."/>
            <person name="Larsen T.O."/>
            <person name="Devries R.P."/>
            <person name="Grigoriev I.V."/>
            <person name="Machida M."/>
            <person name="Baker S.E."/>
            <person name="Andersen M.R."/>
        </authorList>
    </citation>
    <scope>NUCLEOTIDE SEQUENCE [LARGE SCALE GENOMIC DNA]</scope>
    <source>
        <strain evidence="5 6">IBT 29228</strain>
    </source>
</reference>
<organism evidence="5 6">
    <name type="scientific">Aspergillus bertholletiae</name>
    <dbReference type="NCBI Taxonomy" id="1226010"/>
    <lineage>
        <taxon>Eukaryota</taxon>
        <taxon>Fungi</taxon>
        <taxon>Dikarya</taxon>
        <taxon>Ascomycota</taxon>
        <taxon>Pezizomycotina</taxon>
        <taxon>Eurotiomycetes</taxon>
        <taxon>Eurotiomycetidae</taxon>
        <taxon>Eurotiales</taxon>
        <taxon>Aspergillaceae</taxon>
        <taxon>Aspergillus</taxon>
        <taxon>Aspergillus subgen. Circumdati</taxon>
    </lineage>
</organism>
<evidence type="ECO:0000259" key="4">
    <source>
        <dbReference type="Pfam" id="PF24883"/>
    </source>
</evidence>
<dbReference type="InterPro" id="IPR002110">
    <property type="entry name" value="Ankyrin_rpt"/>
</dbReference>
<dbReference type="SUPFAM" id="SSF48403">
    <property type="entry name" value="Ankyrin repeat"/>
    <property type="match status" value="1"/>
</dbReference>
<evidence type="ECO:0000313" key="5">
    <source>
        <dbReference type="EMBL" id="KAE8382215.1"/>
    </source>
</evidence>
<protein>
    <recommendedName>
        <fullName evidence="7">NACHT domain-containing protein</fullName>
    </recommendedName>
</protein>
<evidence type="ECO:0000259" key="2">
    <source>
        <dbReference type="Pfam" id="PF22939"/>
    </source>
</evidence>
<evidence type="ECO:0008006" key="7">
    <source>
        <dbReference type="Google" id="ProtNLM"/>
    </source>
</evidence>
<dbReference type="InterPro" id="IPR056884">
    <property type="entry name" value="NPHP3-like_N"/>
</dbReference>
<dbReference type="SMART" id="SM00248">
    <property type="entry name" value="ANK"/>
    <property type="match status" value="3"/>
</dbReference>
<dbReference type="SUPFAM" id="SSF52540">
    <property type="entry name" value="P-loop containing nucleoside triphosphate hydrolases"/>
    <property type="match status" value="1"/>
</dbReference>
<dbReference type="Pfam" id="PF24883">
    <property type="entry name" value="NPHP3_N"/>
    <property type="match status" value="1"/>
</dbReference>
<dbReference type="Gene3D" id="1.25.40.20">
    <property type="entry name" value="Ankyrin repeat-containing domain"/>
    <property type="match status" value="1"/>
</dbReference>
<dbReference type="InterPro" id="IPR055497">
    <property type="entry name" value="DUF7069"/>
</dbReference>
<keyword evidence="6" id="KW-1185">Reference proteome</keyword>
<keyword evidence="1" id="KW-0677">Repeat</keyword>
<dbReference type="Pfam" id="PF12796">
    <property type="entry name" value="Ank_2"/>
    <property type="match status" value="1"/>
</dbReference>
<dbReference type="Pfam" id="PF22939">
    <property type="entry name" value="WHD_GPIID"/>
    <property type="match status" value="1"/>
</dbReference>
<dbReference type="InterPro" id="IPR054471">
    <property type="entry name" value="GPIID_WHD"/>
</dbReference>
<dbReference type="AlphaFoldDB" id="A0A5N7BKB7"/>
<evidence type="ECO:0000256" key="1">
    <source>
        <dbReference type="ARBA" id="ARBA00022737"/>
    </source>
</evidence>
<dbReference type="Proteomes" id="UP000326198">
    <property type="component" value="Unassembled WGS sequence"/>
</dbReference>
<feature type="domain" description="DUF7069" evidence="3">
    <location>
        <begin position="216"/>
        <end position="283"/>
    </location>
</feature>
<dbReference type="PANTHER" id="PTHR10039:SF14">
    <property type="entry name" value="NACHT DOMAIN-CONTAINING PROTEIN"/>
    <property type="match status" value="1"/>
</dbReference>
<feature type="domain" description="GPI inositol-deacylase winged helix" evidence="2">
    <location>
        <begin position="294"/>
        <end position="380"/>
    </location>
</feature>
<evidence type="ECO:0000259" key="3">
    <source>
        <dbReference type="Pfam" id="PF23239"/>
    </source>
</evidence>
<dbReference type="EMBL" id="ML736164">
    <property type="protein sequence ID" value="KAE8382215.1"/>
    <property type="molecule type" value="Genomic_DNA"/>
</dbReference>
<gene>
    <name evidence="5" type="ORF">BDV26DRAFT_278223</name>
</gene>
<dbReference type="Pfam" id="PF23239">
    <property type="entry name" value="DUF7069"/>
    <property type="match status" value="1"/>
</dbReference>
<name>A0A5N7BKB7_9EURO</name>
<feature type="domain" description="Nephrocystin 3-like N-terminal" evidence="4">
    <location>
        <begin position="38"/>
        <end position="206"/>
    </location>
</feature>
<evidence type="ECO:0000313" key="6">
    <source>
        <dbReference type="Proteomes" id="UP000326198"/>
    </source>
</evidence>
<dbReference type="PANTHER" id="PTHR10039">
    <property type="entry name" value="AMELOGENIN"/>
    <property type="match status" value="1"/>
</dbReference>